<evidence type="ECO:0000313" key="2">
    <source>
        <dbReference type="EMBL" id="QQD23104.1"/>
    </source>
</evidence>
<dbReference type="AlphaFoldDB" id="A0A9X7UZZ5"/>
<sequence length="85" mass="9794">MLIVLNKLATLIFWLLALLVWSQGWGGYLGWLPVMALVVLGVHVLEVLYFWVAFRKDSQNPLADAVQILVFGIFHLRRFIEVRAQ</sequence>
<gene>
    <name evidence="2" type="ORF">GJQ55_00830</name>
</gene>
<keyword evidence="1" id="KW-0812">Transmembrane</keyword>
<dbReference type="EMBL" id="CP046056">
    <property type="protein sequence ID" value="QQD23104.1"/>
    <property type="molecule type" value="Genomic_DNA"/>
</dbReference>
<organism evidence="2 3">
    <name type="scientific">Venatoribacter cucullus</name>
    <dbReference type="NCBI Taxonomy" id="2661630"/>
    <lineage>
        <taxon>Bacteria</taxon>
        <taxon>Pseudomonadati</taxon>
        <taxon>Pseudomonadota</taxon>
        <taxon>Gammaproteobacteria</taxon>
        <taxon>Oceanospirillales</taxon>
        <taxon>Oceanospirillaceae</taxon>
        <taxon>Venatoribacter</taxon>
    </lineage>
</organism>
<dbReference type="KEGG" id="vcw:GJQ55_00830"/>
<dbReference type="Pfam" id="PF06611">
    <property type="entry name" value="DUF1145"/>
    <property type="match status" value="1"/>
</dbReference>
<dbReference type="InterPro" id="IPR009525">
    <property type="entry name" value="DUF1145"/>
</dbReference>
<proteinExistence type="predicted"/>
<protein>
    <submittedName>
        <fullName evidence="2">DUF1145 domain-containing protein</fullName>
    </submittedName>
</protein>
<evidence type="ECO:0000256" key="1">
    <source>
        <dbReference type="SAM" id="Phobius"/>
    </source>
</evidence>
<reference evidence="2 3" key="1">
    <citation type="submission" date="2019-11" db="EMBL/GenBank/DDBJ databases">
        <title>Venatorbacter sp. nov. a predator of Campylobacter and other Gram-negative bacteria.</title>
        <authorList>
            <person name="Saeedi A."/>
            <person name="Cummings N.J."/>
            <person name="Connerton I.F."/>
            <person name="Connerton P.L."/>
        </authorList>
    </citation>
    <scope>NUCLEOTIDE SEQUENCE [LARGE SCALE GENOMIC DNA]</scope>
    <source>
        <strain evidence="2">XL5</strain>
    </source>
</reference>
<keyword evidence="1" id="KW-0472">Membrane</keyword>
<keyword evidence="3" id="KW-1185">Reference proteome</keyword>
<evidence type="ECO:0000313" key="3">
    <source>
        <dbReference type="Proteomes" id="UP000596074"/>
    </source>
</evidence>
<dbReference type="RefSeq" id="WP_228345617.1">
    <property type="nucleotide sequence ID" value="NZ_CP046056.1"/>
</dbReference>
<dbReference type="Proteomes" id="UP000596074">
    <property type="component" value="Chromosome"/>
</dbReference>
<feature type="transmembrane region" description="Helical" evidence="1">
    <location>
        <begin position="32"/>
        <end position="52"/>
    </location>
</feature>
<name>A0A9X7UZZ5_9GAMM</name>
<keyword evidence="1" id="KW-1133">Transmembrane helix</keyword>
<accession>A0A9X7UZZ5</accession>